<dbReference type="STRING" id="576137.A0A1L7XDR3"/>
<evidence type="ECO:0000259" key="7">
    <source>
        <dbReference type="PROSITE" id="PS51158"/>
    </source>
</evidence>
<dbReference type="AlphaFoldDB" id="A0A1L7XDR3"/>
<keyword evidence="9" id="KW-1185">Reference proteome</keyword>
<evidence type="ECO:0000256" key="5">
    <source>
        <dbReference type="ARBA" id="ARBA00022840"/>
    </source>
</evidence>
<dbReference type="GO" id="GO:0031037">
    <property type="term" value="P:myosin II filament disassembly"/>
    <property type="evidence" value="ECO:0007669"/>
    <property type="project" value="TreeGrafter"/>
</dbReference>
<dbReference type="Proteomes" id="UP000184330">
    <property type="component" value="Unassembled WGS sequence"/>
</dbReference>
<feature type="domain" description="Alpha-type protein kinase" evidence="7">
    <location>
        <begin position="434"/>
        <end position="667"/>
    </location>
</feature>
<dbReference type="Gene3D" id="3.30.200.20">
    <property type="entry name" value="Phosphorylase Kinase, domain 1"/>
    <property type="match status" value="1"/>
</dbReference>
<evidence type="ECO:0000313" key="8">
    <source>
        <dbReference type="EMBL" id="CZR63164.1"/>
    </source>
</evidence>
<dbReference type="EMBL" id="FJOG01000023">
    <property type="protein sequence ID" value="CZR63164.1"/>
    <property type="molecule type" value="Genomic_DNA"/>
</dbReference>
<keyword evidence="4" id="KW-0418">Kinase</keyword>
<evidence type="ECO:0000256" key="2">
    <source>
        <dbReference type="ARBA" id="ARBA00022679"/>
    </source>
</evidence>
<reference evidence="8 9" key="1">
    <citation type="submission" date="2016-03" db="EMBL/GenBank/DDBJ databases">
        <authorList>
            <person name="Ploux O."/>
        </authorList>
    </citation>
    <scope>NUCLEOTIDE SEQUENCE [LARGE SCALE GENOMIC DNA]</scope>
    <source>
        <strain evidence="8 9">UAMH 11012</strain>
    </source>
</reference>
<dbReference type="OrthoDB" id="7464126at2759"/>
<dbReference type="InterPro" id="IPR004166">
    <property type="entry name" value="a-kinase_dom"/>
</dbReference>
<accession>A0A1L7XDR3</accession>
<feature type="compositionally biased region" description="Polar residues" evidence="6">
    <location>
        <begin position="327"/>
        <end position="337"/>
    </location>
</feature>
<dbReference type="GO" id="GO:0005524">
    <property type="term" value="F:ATP binding"/>
    <property type="evidence" value="ECO:0007669"/>
    <property type="project" value="UniProtKB-KW"/>
</dbReference>
<dbReference type="CDD" id="cd04515">
    <property type="entry name" value="Alpha_kinase"/>
    <property type="match status" value="1"/>
</dbReference>
<feature type="region of interest" description="Disordered" evidence="6">
    <location>
        <begin position="308"/>
        <end position="337"/>
    </location>
</feature>
<gene>
    <name evidence="8" type="ORF">PAC_13061</name>
</gene>
<dbReference type="Pfam" id="PF02816">
    <property type="entry name" value="Alpha_kinase"/>
    <property type="match status" value="1"/>
</dbReference>
<dbReference type="SUPFAM" id="SSF56112">
    <property type="entry name" value="Protein kinase-like (PK-like)"/>
    <property type="match status" value="1"/>
</dbReference>
<sequence>MSQPQPRDTASRSWTILSKSPPWSYNMVVPPGYGVGDIIAVSTLVWTVYKACKGAPGEFQELRRELSTLHTILRELEDEAGTPTSLLNRRGSGQQEELVTILRNLSVVVEQIEDIAKRYHSLGRDQKRAWDRVRFADEDLVGLRSKLSLRINAINLFITSLSAGSLARIEGILNELVRDIKDGKKEPSIISTHEVTEEAAWNELKRELIGDGVTKQDIERHKKDIKVYLKELIQENLVGSDFETAESSNSIHDYIKSGHKYSPKQFIEDPFKSPQFRYPDQQFEPYYRFPRESLLDSEQDAIPESSQIRTPFLPPIGFRQPNDRQTRQPMAQSRSTTYGRTVLQKHNRKFTEAFAGRHGAASKVMDFFRRRSRNGERERERGERVLVEGWRQSNRGDRRLGALSDAEEDKTQIDSAPPRWNDPGWLNETLIVEGFSPDLARYGSNTLDDMMKHDDNIKITTMELTIHKRTQPFAQGATRLAFYARTAASASTAASANRFVLKKFKRGGKQLAHLAEDMRCQALCKAFALEFNTLSGEEQSIDFIVTTCLKGKSGLASGEEFMSLEPFIEGAYVKYNNCSYVNEEIPSNRFNQAAQAFSHFTFERSRGQFLVSGLQCVEHVLIDPAIHALDPERFKLADTNLGQDGLKLFFITHVCNDICRKLELKSDLSMISSGKFQFREKWPSINNTSSKCALLRDNIMISTPEAMYGLAPRERLNTVSVQE</sequence>
<dbReference type="SMART" id="SM00811">
    <property type="entry name" value="Alpha_kinase"/>
    <property type="match status" value="1"/>
</dbReference>
<feature type="region of interest" description="Disordered" evidence="6">
    <location>
        <begin position="398"/>
        <end position="419"/>
    </location>
</feature>
<dbReference type="PANTHER" id="PTHR45992:SF2">
    <property type="entry name" value="EUKARYOTIC ELONGATION FACTOR 2 KINASE"/>
    <property type="match status" value="1"/>
</dbReference>
<name>A0A1L7XDR3_9HELO</name>
<organism evidence="8 9">
    <name type="scientific">Phialocephala subalpina</name>
    <dbReference type="NCBI Taxonomy" id="576137"/>
    <lineage>
        <taxon>Eukaryota</taxon>
        <taxon>Fungi</taxon>
        <taxon>Dikarya</taxon>
        <taxon>Ascomycota</taxon>
        <taxon>Pezizomycotina</taxon>
        <taxon>Leotiomycetes</taxon>
        <taxon>Helotiales</taxon>
        <taxon>Mollisiaceae</taxon>
        <taxon>Phialocephala</taxon>
        <taxon>Phialocephala fortinii species complex</taxon>
    </lineage>
</organism>
<dbReference type="GO" id="GO:0004674">
    <property type="term" value="F:protein serine/threonine kinase activity"/>
    <property type="evidence" value="ECO:0007669"/>
    <property type="project" value="UniProtKB-KW"/>
</dbReference>
<dbReference type="GO" id="GO:1903013">
    <property type="term" value="P:response to differentiation-inducing factor 1"/>
    <property type="evidence" value="ECO:0007669"/>
    <property type="project" value="TreeGrafter"/>
</dbReference>
<keyword evidence="2" id="KW-0808">Transferase</keyword>
<proteinExistence type="predicted"/>
<evidence type="ECO:0000256" key="1">
    <source>
        <dbReference type="ARBA" id="ARBA00022527"/>
    </source>
</evidence>
<keyword evidence="3" id="KW-0547">Nucleotide-binding</keyword>
<evidence type="ECO:0000256" key="3">
    <source>
        <dbReference type="ARBA" id="ARBA00022741"/>
    </source>
</evidence>
<keyword evidence="5" id="KW-0067">ATP-binding</keyword>
<dbReference type="InterPro" id="IPR051852">
    <property type="entry name" value="Alpha-type_PK"/>
</dbReference>
<dbReference type="PANTHER" id="PTHR45992">
    <property type="entry name" value="EUKARYOTIC ELONGATION FACTOR 2 KINASE-RELATED"/>
    <property type="match status" value="1"/>
</dbReference>
<keyword evidence="1" id="KW-0723">Serine/threonine-protein kinase</keyword>
<evidence type="ECO:0000256" key="4">
    <source>
        <dbReference type="ARBA" id="ARBA00022777"/>
    </source>
</evidence>
<dbReference type="PROSITE" id="PS51158">
    <property type="entry name" value="ALPHA_KINASE"/>
    <property type="match status" value="1"/>
</dbReference>
<evidence type="ECO:0000256" key="6">
    <source>
        <dbReference type="SAM" id="MobiDB-lite"/>
    </source>
</evidence>
<protein>
    <recommendedName>
        <fullName evidence="7">Alpha-type protein kinase domain-containing protein</fullName>
    </recommendedName>
</protein>
<dbReference type="InterPro" id="IPR011009">
    <property type="entry name" value="Kinase-like_dom_sf"/>
</dbReference>
<evidence type="ECO:0000313" key="9">
    <source>
        <dbReference type="Proteomes" id="UP000184330"/>
    </source>
</evidence>